<protein>
    <submittedName>
        <fullName evidence="3">Uncharacterized protein</fullName>
    </submittedName>
</protein>
<keyword evidence="1" id="KW-0175">Coiled coil</keyword>
<evidence type="ECO:0000313" key="3">
    <source>
        <dbReference type="EMBL" id="SFZ85612.1"/>
    </source>
</evidence>
<accession>A0A1K2I1H7</accession>
<dbReference type="EMBL" id="FPKU01000002">
    <property type="protein sequence ID" value="SFZ85612.1"/>
    <property type="molecule type" value="Genomic_DNA"/>
</dbReference>
<proteinExistence type="predicted"/>
<sequence length="427" mass="44659">MNFRFGFPRPRLPIFDRAGVALVSGVLVALSALFGLILVLAMGPGLVSLLITVVLMTLAVGVSLIVGRVADRAFSARIAALRGLPQELEHAFVGREGESVEAILAALLQRLDRAGQIRTAFSALSHPAVLIGPSGIMAATRGLEQSVQGGAAALDLEVLVGHEPLVALGTRRFRLRRSSVGAGRILVELLPAGHFVAEDDYELFVAALSGEAAGARFSPSSVSGSPVIAAMQESLERLDAVIAALDRMAAGIFDGIGGRDLPPGTQALLERIAMLMAEMGEARDEAEASNTSLEQRVLALETSVTTLQGAMVAISDHAAMGRTGVEKVNGALARARNALEHWEKLEGEAIITASDAQMASRGASPEKVEALLDEISAHLENLGNESRKLRAVLGEGATALGTLGEVVDGIGAETDKGLERKSRRRVA</sequence>
<dbReference type="Proteomes" id="UP000183447">
    <property type="component" value="Unassembled WGS sequence"/>
</dbReference>
<dbReference type="AlphaFoldDB" id="A0A1K2I1H7"/>
<reference evidence="3 4" key="1">
    <citation type="submission" date="2016-11" db="EMBL/GenBank/DDBJ databases">
        <authorList>
            <person name="Jaros S."/>
            <person name="Januszkiewicz K."/>
            <person name="Wedrychowicz H."/>
        </authorList>
    </citation>
    <scope>NUCLEOTIDE SEQUENCE [LARGE SCALE GENOMIC DNA]</scope>
    <source>
        <strain evidence="3 4">ATCC 23634</strain>
    </source>
</reference>
<evidence type="ECO:0000256" key="2">
    <source>
        <dbReference type="SAM" id="Phobius"/>
    </source>
</evidence>
<keyword evidence="2" id="KW-0812">Transmembrane</keyword>
<feature type="coiled-coil region" evidence="1">
    <location>
        <begin position="276"/>
        <end position="345"/>
    </location>
</feature>
<keyword evidence="4" id="KW-1185">Reference proteome</keyword>
<evidence type="ECO:0000256" key="1">
    <source>
        <dbReference type="SAM" id="Coils"/>
    </source>
</evidence>
<feature type="transmembrane region" description="Helical" evidence="2">
    <location>
        <begin position="46"/>
        <end position="67"/>
    </location>
</feature>
<name>A0A1K2I1H7_9HYPH</name>
<evidence type="ECO:0000313" key="4">
    <source>
        <dbReference type="Proteomes" id="UP000183447"/>
    </source>
</evidence>
<organism evidence="3 4">
    <name type="scientific">Devosia enhydra</name>
    <dbReference type="NCBI Taxonomy" id="665118"/>
    <lineage>
        <taxon>Bacteria</taxon>
        <taxon>Pseudomonadati</taxon>
        <taxon>Pseudomonadota</taxon>
        <taxon>Alphaproteobacteria</taxon>
        <taxon>Hyphomicrobiales</taxon>
        <taxon>Devosiaceae</taxon>
        <taxon>Devosia</taxon>
    </lineage>
</organism>
<keyword evidence="2" id="KW-0472">Membrane</keyword>
<gene>
    <name evidence="3" type="ORF">SAMN02983003_2778</name>
</gene>
<dbReference type="STRING" id="665118.SAMN02983003_2778"/>
<keyword evidence="2" id="KW-1133">Transmembrane helix</keyword>
<feature type="transmembrane region" description="Helical" evidence="2">
    <location>
        <begin position="20"/>
        <end position="40"/>
    </location>
</feature>